<feature type="transmembrane region" description="Helical" evidence="1">
    <location>
        <begin position="20"/>
        <end position="41"/>
    </location>
</feature>
<dbReference type="OrthoDB" id="610933at2"/>
<organism evidence="2 3">
    <name type="scientific">Algoriphagus aquaeductus</name>
    <dbReference type="NCBI Taxonomy" id="475299"/>
    <lineage>
        <taxon>Bacteria</taxon>
        <taxon>Pseudomonadati</taxon>
        <taxon>Bacteroidota</taxon>
        <taxon>Cytophagia</taxon>
        <taxon>Cytophagales</taxon>
        <taxon>Cyclobacteriaceae</taxon>
        <taxon>Algoriphagus</taxon>
    </lineage>
</organism>
<proteinExistence type="predicted"/>
<keyword evidence="1" id="KW-0812">Transmembrane</keyword>
<comment type="caution">
    <text evidence="2">The sequence shown here is derived from an EMBL/GenBank/DDBJ whole genome shotgun (WGS) entry which is preliminary data.</text>
</comment>
<keyword evidence="1" id="KW-0472">Membrane</keyword>
<protein>
    <submittedName>
        <fullName evidence="2">Uncharacterized protein</fullName>
    </submittedName>
</protein>
<dbReference type="Proteomes" id="UP000248917">
    <property type="component" value="Unassembled WGS sequence"/>
</dbReference>
<reference evidence="2 3" key="1">
    <citation type="submission" date="2018-06" db="EMBL/GenBank/DDBJ databases">
        <title>Genomic Encyclopedia of Archaeal and Bacterial Type Strains, Phase II (KMG-II): from individual species to whole genera.</title>
        <authorList>
            <person name="Goeker M."/>
        </authorList>
    </citation>
    <scope>NUCLEOTIDE SEQUENCE [LARGE SCALE GENOMIC DNA]</scope>
    <source>
        <strain evidence="2 3">T4</strain>
    </source>
</reference>
<evidence type="ECO:0000313" key="3">
    <source>
        <dbReference type="Proteomes" id="UP000248917"/>
    </source>
</evidence>
<sequence length="1452" mass="165291">MALQSGQKPHITAHPLRKKVLRWSLVAVLSLLTLEFLVYFGSNVFLAGIAREEINKSTNGVYQVEFNRFNLSLLRRGFLLDGIVFKPIHPENSTSEQVLFQMNVDQIRFTGLWFDFFEKTLTISRIYFDNPNVELYMPKSDDQSPPGSKSQEAEGQESAVKILEKEIKKSLARVRLNGLFVNRIEIDHANVFFFKFLSQSELAAQNTTLVVRDLDWTTGEEWSTPFNAKGFEFTLDHATFPLPDGIHTLSSEKVWISSLDRTIDIRNFSMLPSFEKESKAYYSLHLDRLRVGNSDLNKAFMTSELEIDELIMDQPEIKVVKSNFGSEENVASGDLNDLIKGKLKSISIKELSINNASFLKEELEDSLRNRIQLDALDFKMVGFYLGQEVEKKENQFFYGQDASMEIRGGKLYLGDGIHVLMGEEVKVSSFKDELIVSNLSLLPRSEEQISRIPRNLIRLQLPEFVLLDADLKKLYQTGKLEAGNFLIDQPKIEFTELQTVLREDEEVAVLEVVAGFLNEVSIKKFQVKEGTVLFKDEKGQRSNNIGFERFSLNLDELHLLPDSNLSVQDQLQVQEIYLALNQYQLKLRDNLHQIFADQLIVDSKRKILEVQNLSIKPENQAQIQSQLDIYGKTSAVEFFVPLFRAENIDVKTAFFDQQLSIGKIRLPNPDFFITTYRSKGDRDSNEGPSSAKDIQDLLLGYFQSIRVDSVHVDQATIRYESLAQDKKASFEENNLTLKLRNFALNGSDTLTTNRTFFSDEVDLTFNAYSFTLAGGKYLAETDYLNYNSLTKTIAMENLLLVPGTGFAKRVSLALNIPKVQLEGVNMEEFLFENLLNLEKLEIEAGEIEIAIDRKITTASKSKLSDQKSVQKTIDRIRIDTVKASNSILQLNYLGQNQAAQSIKTGFDFLVTQFKLDTLSVDAEDISSIYGTASLDLKDFTFALPDSVHTIQFSNVAFGDQSDEVVFSDLRIFPKDYFGKSGSPVVEAKIDQIQIRKNTFQEILETKNAKLNLVRLVNPVVDLYLDAEKGAFKQSYSPLNTENQLLESILLKDVVLENGKVTFHRKGQGLIPRLNFPQLDIRLSDLGIDLLNSQQKLDLKDLAEKQVAFNLKGYSIMTPDSLYLLEMGSVRYDEGDFAIDQLSIQPVMGYYGYLRSRPYQMDAVKARVEKIRIKGLDPIHYVETGKIQAEEVLLDGAEVDLFRDKRLPVDSTAYRPMPQFLLENSKINADILSFRVRDSRIRYFEFAPKATMPGMVYFDSIRMDMAPFFLRKKEEGYPLDRIRLGIESKLMGKSEAQLEALLYFKEGYPMDVSVQLSDFEFTAVSDFLSKSLFVEATQGKVTQGAWNFRLDEEYAIGEMALGYRDLKIQFLDSLTLEPGRGKLRAYTLAANLFASKSNPRSGSGKLVKREIYVPRDKRKFVIHAWWRSTLSGLRATVGLGRPKVPKSVRKEED</sequence>
<accession>A0A326RNJ8</accession>
<keyword evidence="1" id="KW-1133">Transmembrane helix</keyword>
<name>A0A326RNJ8_9BACT</name>
<evidence type="ECO:0000313" key="2">
    <source>
        <dbReference type="EMBL" id="PZV78562.1"/>
    </source>
</evidence>
<evidence type="ECO:0000256" key="1">
    <source>
        <dbReference type="SAM" id="Phobius"/>
    </source>
</evidence>
<keyword evidence="3" id="KW-1185">Reference proteome</keyword>
<gene>
    <name evidence="2" type="ORF">CLV31_11770</name>
</gene>
<dbReference type="RefSeq" id="WP_111394589.1">
    <property type="nucleotide sequence ID" value="NZ_QKTX01000017.1"/>
</dbReference>
<dbReference type="EMBL" id="QKTX01000017">
    <property type="protein sequence ID" value="PZV78562.1"/>
    <property type="molecule type" value="Genomic_DNA"/>
</dbReference>